<evidence type="ECO:0008006" key="6">
    <source>
        <dbReference type="Google" id="ProtNLM"/>
    </source>
</evidence>
<dbReference type="Pfam" id="PF00023">
    <property type="entry name" value="Ank"/>
    <property type="match status" value="2"/>
</dbReference>
<accession>A0ABR2HV49</accession>
<dbReference type="Proteomes" id="UP001470230">
    <property type="component" value="Unassembled WGS sequence"/>
</dbReference>
<dbReference type="SMART" id="SM00248">
    <property type="entry name" value="ANK"/>
    <property type="match status" value="17"/>
</dbReference>
<gene>
    <name evidence="4" type="ORF">M9Y10_017936</name>
</gene>
<evidence type="ECO:0000256" key="2">
    <source>
        <dbReference type="ARBA" id="ARBA00023043"/>
    </source>
</evidence>
<evidence type="ECO:0000313" key="4">
    <source>
        <dbReference type="EMBL" id="KAK8852941.1"/>
    </source>
</evidence>
<feature type="repeat" description="ANK" evidence="3">
    <location>
        <begin position="376"/>
        <end position="398"/>
    </location>
</feature>
<dbReference type="SUPFAM" id="SSF48403">
    <property type="entry name" value="Ankyrin repeat"/>
    <property type="match status" value="4"/>
</dbReference>
<organism evidence="4 5">
    <name type="scientific">Tritrichomonas musculus</name>
    <dbReference type="NCBI Taxonomy" id="1915356"/>
    <lineage>
        <taxon>Eukaryota</taxon>
        <taxon>Metamonada</taxon>
        <taxon>Parabasalia</taxon>
        <taxon>Tritrichomonadida</taxon>
        <taxon>Tritrichomonadidae</taxon>
        <taxon>Tritrichomonas</taxon>
    </lineage>
</organism>
<dbReference type="PROSITE" id="PS50297">
    <property type="entry name" value="ANK_REP_REGION"/>
    <property type="match status" value="1"/>
</dbReference>
<sequence>MSVQKYLDENKGKYRKNIDFIETPSLSNEEFPDIFELFNIQDIKVELNEILQLLATITEYHHQYSDFYTKIEQIIIKLKESIKKSFTNREIFNIFKRNKKLILFLIKEEIITIDQNIALIMTSEKYSKLNYPLYFYPELKDISNQSFKKGNSEFDQIELLFSNNPKLFERFRQRGENESLLCETIRYDLLDDFKPYYEEKRKLGLVNQSVFEAHPLLQNKRSTYLEYSAFYGSIKIFKYLISEEVEIPPSIWKYAIHSPNRQIIEILEQNHIWPAKEEYNELLKEIVKCHHNDLLDHFNQNYLQSNLAENIDLFSYAIKYHNYDHFPSEFNNDLIFYNLCKYNYVDLVERVINEVSYDCKIDKIKKMKNDNESIEKERTPLYIAAEKGNNDIVNLLLSQEKIEVNRKLTTKYHYFYKDEIREKSAIHIALEKRNFDTVQILLNSNKIEINQKLNYSFIKHSKSCTQNQEKTLLYLAIEKENEEIVQSILSHENVDVNIDFIHDEIGSSANYHLKKSPLYLAVEKNLNKIACLLISNKNTNVNSETTESSEMGTSNTAMNETALHLASLNNNVEVAASLLEREDIDINAKKVMNCNMLSKIEKKQLTALQIASIKGNDEIASLLLNNDKTEVNYIAEIVTSEFSRNGLRNLFATERILVSVQKKTALHFAVENRHLNVVDHLLKRDDIDVNIRSIFSYDSKHEFNQMKNEEEEAVEGEIDNEKSALCIAIENKDFDIVKSLLESSKIKINSLSTNKFKGNFKDKKTKENELVKFTDLHVSAAKGTPEIVELMISQKGIKINSKFVSKSDTMTNESEQANKGKEREINKTALHIAFENNNSDIVKILLRNENIDINSILLTKYKFIEVLNERKKTIELSPLFMAIQKGMLDIAELLLERDGIDINLRCKTSEDDIKTALSEAVFKDNMEIVKLLLDKDNLKINDYVTINFTDYSEEDEEKRKKSRESTSLHVAVRKENLEMVNLLLSRDDIDVNIPEKTFVLLETVVNALYTSKSNKLISEKPALAVALEVKNSDIAQLLLEQPEININAKSLQYNPSSDEVVSETPIIHTALSTLNLDVFEILIQNSGLDLEATDEEGNTIVQLYEKNQEMIKNAKNHQ</sequence>
<dbReference type="PANTHER" id="PTHR24123">
    <property type="entry name" value="ANKYRIN REPEAT-CONTAINING"/>
    <property type="match status" value="1"/>
</dbReference>
<dbReference type="InterPro" id="IPR002110">
    <property type="entry name" value="Ankyrin_rpt"/>
</dbReference>
<dbReference type="Pfam" id="PF12796">
    <property type="entry name" value="Ank_2"/>
    <property type="match status" value="3"/>
</dbReference>
<keyword evidence="5" id="KW-1185">Reference proteome</keyword>
<keyword evidence="2 3" id="KW-0040">ANK repeat</keyword>
<evidence type="ECO:0000313" key="5">
    <source>
        <dbReference type="Proteomes" id="UP001470230"/>
    </source>
</evidence>
<reference evidence="4 5" key="1">
    <citation type="submission" date="2024-04" db="EMBL/GenBank/DDBJ databases">
        <title>Tritrichomonas musculus Genome.</title>
        <authorList>
            <person name="Alves-Ferreira E."/>
            <person name="Grigg M."/>
            <person name="Lorenzi H."/>
            <person name="Galac M."/>
        </authorList>
    </citation>
    <scope>NUCLEOTIDE SEQUENCE [LARGE SCALE GENOMIC DNA]</scope>
    <source>
        <strain evidence="4 5">EAF2021</strain>
    </source>
</reference>
<feature type="repeat" description="ANK" evidence="3">
    <location>
        <begin position="558"/>
        <end position="591"/>
    </location>
</feature>
<dbReference type="EMBL" id="JAPFFF010000023">
    <property type="protein sequence ID" value="KAK8852941.1"/>
    <property type="molecule type" value="Genomic_DNA"/>
</dbReference>
<protein>
    <recommendedName>
        <fullName evidence="6">Ankyrin repeat protein</fullName>
    </recommendedName>
</protein>
<evidence type="ECO:0000256" key="3">
    <source>
        <dbReference type="PROSITE-ProRule" id="PRU00023"/>
    </source>
</evidence>
<dbReference type="PROSITE" id="PS50088">
    <property type="entry name" value="ANK_REPEAT"/>
    <property type="match status" value="2"/>
</dbReference>
<dbReference type="InterPro" id="IPR036770">
    <property type="entry name" value="Ankyrin_rpt-contain_sf"/>
</dbReference>
<evidence type="ECO:0000256" key="1">
    <source>
        <dbReference type="ARBA" id="ARBA00022737"/>
    </source>
</evidence>
<proteinExistence type="predicted"/>
<dbReference type="InterPro" id="IPR051165">
    <property type="entry name" value="Multifunctional_ANK_Repeat"/>
</dbReference>
<dbReference type="Gene3D" id="1.25.40.20">
    <property type="entry name" value="Ankyrin repeat-containing domain"/>
    <property type="match status" value="7"/>
</dbReference>
<comment type="caution">
    <text evidence="4">The sequence shown here is derived from an EMBL/GenBank/DDBJ whole genome shotgun (WGS) entry which is preliminary data.</text>
</comment>
<dbReference type="PANTHER" id="PTHR24123:SF33">
    <property type="entry name" value="PROTEIN HOS4"/>
    <property type="match status" value="1"/>
</dbReference>
<keyword evidence="1" id="KW-0677">Repeat</keyword>
<name>A0ABR2HV49_9EUKA</name>